<protein>
    <submittedName>
        <fullName evidence="2">DUF998 domain-containing protein</fullName>
    </submittedName>
</protein>
<keyword evidence="1" id="KW-0472">Membrane</keyword>
<organism evidence="2 3">
    <name type="scientific">Nocardioides panacis</name>
    <dbReference type="NCBI Taxonomy" id="2849501"/>
    <lineage>
        <taxon>Bacteria</taxon>
        <taxon>Bacillati</taxon>
        <taxon>Actinomycetota</taxon>
        <taxon>Actinomycetes</taxon>
        <taxon>Propionibacteriales</taxon>
        <taxon>Nocardioidaceae</taxon>
        <taxon>Nocardioides</taxon>
    </lineage>
</organism>
<sequence length="182" mass="18331">MRRWVLASATVAPTALVGGWTLAASRQRGGFDQVRDTISALAAHGADDRWLMTSALVVLGGAHVATAAGLEEAAPAGRVALAVGGVTAVLVAAFPQPAAGHFPAATASFAALALWPALSGLPTRAAGRWATAGLLAMLGWLTVELGDGDLLGLSERVVAGAEALWPLAVVLGVRAGARRTRA</sequence>
<dbReference type="InterPro" id="IPR009339">
    <property type="entry name" value="DUF998"/>
</dbReference>
<proteinExistence type="predicted"/>
<evidence type="ECO:0000256" key="1">
    <source>
        <dbReference type="SAM" id="Phobius"/>
    </source>
</evidence>
<dbReference type="Proteomes" id="UP000683575">
    <property type="component" value="Chromosome"/>
</dbReference>
<feature type="transmembrane region" description="Helical" evidence="1">
    <location>
        <begin position="49"/>
        <end position="70"/>
    </location>
</feature>
<keyword evidence="1" id="KW-1133">Transmembrane helix</keyword>
<feature type="transmembrane region" description="Helical" evidence="1">
    <location>
        <begin position="77"/>
        <end position="94"/>
    </location>
</feature>
<feature type="transmembrane region" description="Helical" evidence="1">
    <location>
        <begin position="100"/>
        <end position="118"/>
    </location>
</feature>
<dbReference type="AlphaFoldDB" id="A0A975SY51"/>
<evidence type="ECO:0000313" key="2">
    <source>
        <dbReference type="EMBL" id="QWZ08021.1"/>
    </source>
</evidence>
<gene>
    <name evidence="2" type="ORF">KRR39_22170</name>
</gene>
<reference evidence="2" key="1">
    <citation type="submission" date="2021-06" db="EMBL/GenBank/DDBJ databases">
        <title>Complete genome sequence of Nocardioides sp. G188.</title>
        <authorList>
            <person name="Im W.-T."/>
        </authorList>
    </citation>
    <scope>NUCLEOTIDE SEQUENCE</scope>
    <source>
        <strain evidence="2">G188</strain>
    </source>
</reference>
<feature type="transmembrane region" description="Helical" evidence="1">
    <location>
        <begin position="157"/>
        <end position="177"/>
    </location>
</feature>
<feature type="transmembrane region" description="Helical" evidence="1">
    <location>
        <begin position="125"/>
        <end position="145"/>
    </location>
</feature>
<evidence type="ECO:0000313" key="3">
    <source>
        <dbReference type="Proteomes" id="UP000683575"/>
    </source>
</evidence>
<keyword evidence="1" id="KW-0812">Transmembrane</keyword>
<accession>A0A975SY51</accession>
<dbReference type="EMBL" id="CP077062">
    <property type="protein sequence ID" value="QWZ08021.1"/>
    <property type="molecule type" value="Genomic_DNA"/>
</dbReference>
<dbReference type="RefSeq" id="WP_216939531.1">
    <property type="nucleotide sequence ID" value="NZ_CP077062.1"/>
</dbReference>
<keyword evidence="3" id="KW-1185">Reference proteome</keyword>
<name>A0A975SY51_9ACTN</name>
<dbReference type="Pfam" id="PF06197">
    <property type="entry name" value="DUF998"/>
    <property type="match status" value="1"/>
</dbReference>
<dbReference type="KEGG" id="nps:KRR39_22170"/>